<dbReference type="Proteomes" id="UP000499080">
    <property type="component" value="Unassembled WGS sequence"/>
</dbReference>
<proteinExistence type="predicted"/>
<name>A0A4Y2EED0_ARAVE</name>
<protein>
    <submittedName>
        <fullName evidence="1">Uncharacterized protein</fullName>
    </submittedName>
</protein>
<sequence>MGNRTHLDKNKSLQLYDCNSSSEVVDGVSFLERSYWLDGWSHTWTFSLLGHLKTFLHNDRDINSEEDFAAKIATAARIVKEMSLPITMMAM</sequence>
<comment type="caution">
    <text evidence="1">The sequence shown here is derived from an EMBL/GenBank/DDBJ whole genome shotgun (WGS) entry which is preliminary data.</text>
</comment>
<keyword evidence="2" id="KW-1185">Reference proteome</keyword>
<evidence type="ECO:0000313" key="2">
    <source>
        <dbReference type="Proteomes" id="UP000499080"/>
    </source>
</evidence>
<gene>
    <name evidence="1" type="ORF">AVEN_207469_1</name>
</gene>
<reference evidence="1 2" key="1">
    <citation type="journal article" date="2019" name="Sci. Rep.">
        <title>Orb-weaving spider Araneus ventricosus genome elucidates the spidroin gene catalogue.</title>
        <authorList>
            <person name="Kono N."/>
            <person name="Nakamura H."/>
            <person name="Ohtoshi R."/>
            <person name="Moran D.A.P."/>
            <person name="Shinohara A."/>
            <person name="Yoshida Y."/>
            <person name="Fujiwara M."/>
            <person name="Mori M."/>
            <person name="Tomita M."/>
            <person name="Arakawa K."/>
        </authorList>
    </citation>
    <scope>NUCLEOTIDE SEQUENCE [LARGE SCALE GENOMIC DNA]</scope>
</reference>
<dbReference type="AlphaFoldDB" id="A0A4Y2EED0"/>
<accession>A0A4Y2EED0</accession>
<organism evidence="1 2">
    <name type="scientific">Araneus ventricosus</name>
    <name type="common">Orbweaver spider</name>
    <name type="synonym">Epeira ventricosa</name>
    <dbReference type="NCBI Taxonomy" id="182803"/>
    <lineage>
        <taxon>Eukaryota</taxon>
        <taxon>Metazoa</taxon>
        <taxon>Ecdysozoa</taxon>
        <taxon>Arthropoda</taxon>
        <taxon>Chelicerata</taxon>
        <taxon>Arachnida</taxon>
        <taxon>Araneae</taxon>
        <taxon>Araneomorphae</taxon>
        <taxon>Entelegynae</taxon>
        <taxon>Araneoidea</taxon>
        <taxon>Araneidae</taxon>
        <taxon>Araneus</taxon>
    </lineage>
</organism>
<evidence type="ECO:0000313" key="1">
    <source>
        <dbReference type="EMBL" id="GBM27127.1"/>
    </source>
</evidence>
<dbReference type="EMBL" id="BGPR01000577">
    <property type="protein sequence ID" value="GBM27127.1"/>
    <property type="molecule type" value="Genomic_DNA"/>
</dbReference>